<dbReference type="PANTHER" id="PTHR46986:SF1">
    <property type="entry name" value="ENDORIBONUCLEASE YBEY, CHLOROPLASTIC"/>
    <property type="match status" value="1"/>
</dbReference>
<dbReference type="GO" id="GO:0008270">
    <property type="term" value="F:zinc ion binding"/>
    <property type="evidence" value="ECO:0007669"/>
    <property type="project" value="UniProtKB-UniRule"/>
</dbReference>
<dbReference type="Gene3D" id="3.40.390.30">
    <property type="entry name" value="Metalloproteases ('zincins'), catalytic domain"/>
    <property type="match status" value="1"/>
</dbReference>
<dbReference type="AlphaFoldDB" id="F5RCU9"/>
<keyword evidence="7" id="KW-0690">Ribosome biogenesis</keyword>
<evidence type="ECO:0000256" key="7">
    <source>
        <dbReference type="HAMAP-Rule" id="MF_00009"/>
    </source>
</evidence>
<dbReference type="NCBIfam" id="TIGR00043">
    <property type="entry name" value="rRNA maturation RNase YbeY"/>
    <property type="match status" value="1"/>
</dbReference>
<keyword evidence="6 7" id="KW-0862">Zinc</keyword>
<comment type="subcellular location">
    <subcellularLocation>
        <location evidence="7">Cytoplasm</location>
    </subcellularLocation>
</comment>
<feature type="binding site" evidence="7">
    <location>
        <position position="119"/>
    </location>
    <ligand>
        <name>Zn(2+)</name>
        <dbReference type="ChEBI" id="CHEBI:29105"/>
        <note>catalytic</note>
    </ligand>
</feature>
<feature type="binding site" evidence="7">
    <location>
        <position position="109"/>
    </location>
    <ligand>
        <name>Zn(2+)</name>
        <dbReference type="ChEBI" id="CHEBI:29105"/>
        <note>catalytic</note>
    </ligand>
</feature>
<gene>
    <name evidence="7" type="primary">ybeY</name>
    <name evidence="8" type="ORF">METUNv1_02104</name>
</gene>
<comment type="caution">
    <text evidence="8">The sequence shown here is derived from an EMBL/GenBank/DDBJ whole genome shotgun (WGS) entry which is preliminary data.</text>
</comment>
<dbReference type="eggNOG" id="COG0319">
    <property type="taxonomic scope" value="Bacteria"/>
</dbReference>
<dbReference type="EC" id="3.1.-.-" evidence="7"/>
<evidence type="ECO:0000256" key="4">
    <source>
        <dbReference type="ARBA" id="ARBA00022759"/>
    </source>
</evidence>
<dbReference type="Pfam" id="PF02130">
    <property type="entry name" value="YbeY"/>
    <property type="match status" value="1"/>
</dbReference>
<dbReference type="PROSITE" id="PS01306">
    <property type="entry name" value="UPF0054"/>
    <property type="match status" value="1"/>
</dbReference>
<keyword evidence="7" id="KW-0698">rRNA processing</keyword>
<name>F5RCU9_METUF</name>
<dbReference type="Proteomes" id="UP000005019">
    <property type="component" value="Unassembled WGS sequence"/>
</dbReference>
<dbReference type="STRING" id="1000565.METUNv1_02104"/>
<feature type="binding site" evidence="7">
    <location>
        <position position="113"/>
    </location>
    <ligand>
        <name>Zn(2+)</name>
        <dbReference type="ChEBI" id="CHEBI:29105"/>
        <note>catalytic</note>
    </ligand>
</feature>
<evidence type="ECO:0000256" key="5">
    <source>
        <dbReference type="ARBA" id="ARBA00022801"/>
    </source>
</evidence>
<protein>
    <recommendedName>
        <fullName evidence="7">Endoribonuclease YbeY</fullName>
        <ecNumber evidence="7">3.1.-.-</ecNumber>
    </recommendedName>
</protein>
<evidence type="ECO:0000256" key="6">
    <source>
        <dbReference type="ARBA" id="ARBA00022833"/>
    </source>
</evidence>
<dbReference type="GO" id="GO:0006364">
    <property type="term" value="P:rRNA processing"/>
    <property type="evidence" value="ECO:0007669"/>
    <property type="project" value="UniProtKB-UniRule"/>
</dbReference>
<dbReference type="InterPro" id="IPR020549">
    <property type="entry name" value="YbeY_CS"/>
</dbReference>
<reference evidence="8 9" key="1">
    <citation type="journal article" date="2011" name="J. Bacteriol.">
        <title>Genome sequence of Methyloversatilis universalis FAM5T, a methylotrophic representative of the order Rhodocyclales.</title>
        <authorList>
            <person name="Kittichotirat W."/>
            <person name="Good N.M."/>
            <person name="Hall R."/>
            <person name="Bringel F."/>
            <person name="Lajus A."/>
            <person name="Medigue C."/>
            <person name="Smalley N.E."/>
            <person name="Beck D."/>
            <person name="Bumgarner R."/>
            <person name="Vuilleumier S."/>
            <person name="Kalyuzhnaya M.G."/>
        </authorList>
    </citation>
    <scope>NUCLEOTIDE SEQUENCE [LARGE SCALE GENOMIC DNA]</scope>
    <source>
        <strain evidence="9">ATCC BAA-1314 / JCM 13912 / FAM5</strain>
    </source>
</reference>
<dbReference type="RefSeq" id="WP_008061428.1">
    <property type="nucleotide sequence ID" value="NZ_AFHG01000049.1"/>
</dbReference>
<organism evidence="8 9">
    <name type="scientific">Methyloversatilis universalis (strain ATCC BAA-1314 / DSM 25237 / JCM 13912 / CCUG 52030 / FAM5)</name>
    <dbReference type="NCBI Taxonomy" id="1000565"/>
    <lineage>
        <taxon>Bacteria</taxon>
        <taxon>Pseudomonadati</taxon>
        <taxon>Pseudomonadota</taxon>
        <taxon>Betaproteobacteria</taxon>
        <taxon>Nitrosomonadales</taxon>
        <taxon>Sterolibacteriaceae</taxon>
        <taxon>Methyloversatilis</taxon>
    </lineage>
</organism>
<dbReference type="GO" id="GO:0004521">
    <property type="term" value="F:RNA endonuclease activity"/>
    <property type="evidence" value="ECO:0007669"/>
    <property type="project" value="UniProtKB-UniRule"/>
</dbReference>
<keyword evidence="4 7" id="KW-0255">Endonuclease</keyword>
<keyword evidence="2 7" id="KW-0540">Nuclease</keyword>
<dbReference type="GO" id="GO:0004222">
    <property type="term" value="F:metalloendopeptidase activity"/>
    <property type="evidence" value="ECO:0007669"/>
    <property type="project" value="InterPro"/>
</dbReference>
<evidence type="ECO:0000313" key="8">
    <source>
        <dbReference type="EMBL" id="EGK71600.1"/>
    </source>
</evidence>
<evidence type="ECO:0000256" key="1">
    <source>
        <dbReference type="ARBA" id="ARBA00010875"/>
    </source>
</evidence>
<keyword evidence="9" id="KW-1185">Reference proteome</keyword>
<dbReference type="SUPFAM" id="SSF55486">
    <property type="entry name" value="Metalloproteases ('zincins'), catalytic domain"/>
    <property type="match status" value="1"/>
</dbReference>
<evidence type="ECO:0000256" key="2">
    <source>
        <dbReference type="ARBA" id="ARBA00022722"/>
    </source>
</evidence>
<evidence type="ECO:0000256" key="3">
    <source>
        <dbReference type="ARBA" id="ARBA00022723"/>
    </source>
</evidence>
<comment type="similarity">
    <text evidence="1 7">Belongs to the endoribonuclease YbeY family.</text>
</comment>
<dbReference type="InterPro" id="IPR002036">
    <property type="entry name" value="YbeY"/>
</dbReference>
<keyword evidence="3 7" id="KW-0479">Metal-binding</keyword>
<sequence>MRLNLSVQYACAREACPPREDVKRWVRAALDPDVIERADITVRFVEADEGQALNLEYRGRDYATNVLSFPYEQGAHLAGDLVVCQPVLVREAAEQGKAFADHAAHLIVHGTLHLQGWDHETSDEDADAMEDEERHILAGLGVADPYAGDYSIQSTEV</sequence>
<dbReference type="HAMAP" id="MF_00009">
    <property type="entry name" value="Endoribonucl_YbeY"/>
    <property type="match status" value="1"/>
</dbReference>
<keyword evidence="7" id="KW-0963">Cytoplasm</keyword>
<comment type="function">
    <text evidence="7">Single strand-specific metallo-endoribonuclease involved in late-stage 70S ribosome quality control and in maturation of the 3' terminus of the 16S rRNA.</text>
</comment>
<dbReference type="EMBL" id="AFHG01000049">
    <property type="protein sequence ID" value="EGK71600.1"/>
    <property type="molecule type" value="Genomic_DNA"/>
</dbReference>
<dbReference type="GO" id="GO:0005737">
    <property type="term" value="C:cytoplasm"/>
    <property type="evidence" value="ECO:0007669"/>
    <property type="project" value="UniProtKB-SubCell"/>
</dbReference>
<dbReference type="InterPro" id="IPR023091">
    <property type="entry name" value="MetalPrtase_cat_dom_sf_prd"/>
</dbReference>
<accession>F5RCU9</accession>
<dbReference type="PANTHER" id="PTHR46986">
    <property type="entry name" value="ENDORIBONUCLEASE YBEY, CHLOROPLASTIC"/>
    <property type="match status" value="1"/>
</dbReference>
<evidence type="ECO:0000313" key="9">
    <source>
        <dbReference type="Proteomes" id="UP000005019"/>
    </source>
</evidence>
<keyword evidence="5 7" id="KW-0378">Hydrolase</keyword>
<proteinExistence type="inferred from homology"/>
<comment type="cofactor">
    <cofactor evidence="7">
        <name>Zn(2+)</name>
        <dbReference type="ChEBI" id="CHEBI:29105"/>
    </cofactor>
    <text evidence="7">Binds 1 zinc ion.</text>
</comment>
<dbReference type="OrthoDB" id="9807740at2"/>